<protein>
    <submittedName>
        <fullName evidence="1">DH200=94 genomic scaffold, scaffold_1205</fullName>
    </submittedName>
</protein>
<dbReference type="Gramene" id="CDP20439">
    <property type="protein sequence ID" value="CDP20439"/>
    <property type="gene ID" value="GSCOC_T00005202001"/>
</dbReference>
<proteinExistence type="predicted"/>
<evidence type="ECO:0000313" key="1">
    <source>
        <dbReference type="EMBL" id="CDP20439.1"/>
    </source>
</evidence>
<dbReference type="Proteomes" id="UP000295252">
    <property type="component" value="Unassembled WGS sequence"/>
</dbReference>
<name>A0A068VIN1_COFCA</name>
<keyword evidence="2" id="KW-1185">Reference proteome</keyword>
<dbReference type="AlphaFoldDB" id="A0A068VIN1"/>
<accession>A0A068VIN1</accession>
<dbReference type="PhylomeDB" id="A0A068VIN1"/>
<gene>
    <name evidence="1" type="ORF">GSCOC_T00005202001</name>
</gene>
<dbReference type="EMBL" id="HG740289">
    <property type="protein sequence ID" value="CDP20439.1"/>
    <property type="molecule type" value="Genomic_DNA"/>
</dbReference>
<sequence>MEGRVDVDRNPIKPMTICMIGLSP</sequence>
<organism evidence="1 2">
    <name type="scientific">Coffea canephora</name>
    <name type="common">Robusta coffee</name>
    <dbReference type="NCBI Taxonomy" id="49390"/>
    <lineage>
        <taxon>Eukaryota</taxon>
        <taxon>Viridiplantae</taxon>
        <taxon>Streptophyta</taxon>
        <taxon>Embryophyta</taxon>
        <taxon>Tracheophyta</taxon>
        <taxon>Spermatophyta</taxon>
        <taxon>Magnoliopsida</taxon>
        <taxon>eudicotyledons</taxon>
        <taxon>Gunneridae</taxon>
        <taxon>Pentapetalae</taxon>
        <taxon>asterids</taxon>
        <taxon>lamiids</taxon>
        <taxon>Gentianales</taxon>
        <taxon>Rubiaceae</taxon>
        <taxon>Ixoroideae</taxon>
        <taxon>Gardenieae complex</taxon>
        <taxon>Bertiereae - Coffeeae clade</taxon>
        <taxon>Coffeeae</taxon>
        <taxon>Coffea</taxon>
    </lineage>
</organism>
<evidence type="ECO:0000313" key="2">
    <source>
        <dbReference type="Proteomes" id="UP000295252"/>
    </source>
</evidence>
<dbReference type="InParanoid" id="A0A068VIN1"/>
<reference evidence="2" key="1">
    <citation type="journal article" date="2014" name="Science">
        <title>The coffee genome provides insight into the convergent evolution of caffeine biosynthesis.</title>
        <authorList>
            <person name="Denoeud F."/>
            <person name="Carretero-Paulet L."/>
            <person name="Dereeper A."/>
            <person name="Droc G."/>
            <person name="Guyot R."/>
            <person name="Pietrella M."/>
            <person name="Zheng C."/>
            <person name="Alberti A."/>
            <person name="Anthony F."/>
            <person name="Aprea G."/>
            <person name="Aury J.M."/>
            <person name="Bento P."/>
            <person name="Bernard M."/>
            <person name="Bocs S."/>
            <person name="Campa C."/>
            <person name="Cenci A."/>
            <person name="Combes M.C."/>
            <person name="Crouzillat D."/>
            <person name="Da Silva C."/>
            <person name="Daddiego L."/>
            <person name="De Bellis F."/>
            <person name="Dussert S."/>
            <person name="Garsmeur O."/>
            <person name="Gayraud T."/>
            <person name="Guignon V."/>
            <person name="Jahn K."/>
            <person name="Jamilloux V."/>
            <person name="Joet T."/>
            <person name="Labadie K."/>
            <person name="Lan T."/>
            <person name="Leclercq J."/>
            <person name="Lepelley M."/>
            <person name="Leroy T."/>
            <person name="Li L.T."/>
            <person name="Librado P."/>
            <person name="Lopez L."/>
            <person name="Munoz A."/>
            <person name="Noel B."/>
            <person name="Pallavicini A."/>
            <person name="Perrotta G."/>
            <person name="Poncet V."/>
            <person name="Pot D."/>
            <person name="Priyono X."/>
            <person name="Rigoreau M."/>
            <person name="Rouard M."/>
            <person name="Rozas J."/>
            <person name="Tranchant-Dubreuil C."/>
            <person name="VanBuren R."/>
            <person name="Zhang Q."/>
            <person name="Andrade A.C."/>
            <person name="Argout X."/>
            <person name="Bertrand B."/>
            <person name="de Kochko A."/>
            <person name="Graziosi G."/>
            <person name="Henry R.J."/>
            <person name="Jayarama X."/>
            <person name="Ming R."/>
            <person name="Nagai C."/>
            <person name="Rounsley S."/>
            <person name="Sankoff D."/>
            <person name="Giuliano G."/>
            <person name="Albert V.A."/>
            <person name="Wincker P."/>
            <person name="Lashermes P."/>
        </authorList>
    </citation>
    <scope>NUCLEOTIDE SEQUENCE [LARGE SCALE GENOMIC DNA]</scope>
    <source>
        <strain evidence="2">cv. DH200-94</strain>
    </source>
</reference>